<dbReference type="Gene3D" id="1.10.287.1490">
    <property type="match status" value="1"/>
</dbReference>
<proteinExistence type="inferred from homology"/>
<evidence type="ECO:0000256" key="8">
    <source>
        <dbReference type="SAM" id="MobiDB-lite"/>
    </source>
</evidence>
<evidence type="ECO:0000259" key="9">
    <source>
        <dbReference type="PROSITE" id="PS50229"/>
    </source>
</evidence>
<feature type="coiled-coil region" evidence="7">
    <location>
        <begin position="408"/>
        <end position="549"/>
    </location>
</feature>
<dbReference type="RefSeq" id="XP_022333903.1">
    <property type="nucleotide sequence ID" value="XM_022478195.1"/>
</dbReference>
<keyword evidence="10" id="KW-1185">Reference proteome</keyword>
<dbReference type="SUPFAM" id="SSF50729">
    <property type="entry name" value="PH domain-like"/>
    <property type="match status" value="1"/>
</dbReference>
<dbReference type="KEGG" id="cvn:111130409"/>
<dbReference type="InterPro" id="IPR011993">
    <property type="entry name" value="PH-like_dom_sf"/>
</dbReference>
<evidence type="ECO:0000256" key="4">
    <source>
        <dbReference type="ARBA" id="ARBA00023054"/>
    </source>
</evidence>
<keyword evidence="3" id="KW-0770">Synapse</keyword>
<dbReference type="GO" id="GO:0035256">
    <property type="term" value="F:G protein-coupled glutamate receptor binding"/>
    <property type="evidence" value="ECO:0007669"/>
    <property type="project" value="InterPro"/>
</dbReference>
<dbReference type="PANTHER" id="PTHR10918">
    <property type="entry name" value="HOMER"/>
    <property type="match status" value="1"/>
</dbReference>
<feature type="compositionally biased region" description="Polar residues" evidence="8">
    <location>
        <begin position="35"/>
        <end position="68"/>
    </location>
</feature>
<dbReference type="PROSITE" id="PS50229">
    <property type="entry name" value="WH1"/>
    <property type="match status" value="1"/>
</dbReference>
<feature type="compositionally biased region" description="Low complexity" evidence="8">
    <location>
        <begin position="378"/>
        <end position="391"/>
    </location>
</feature>
<dbReference type="SMART" id="SM00461">
    <property type="entry name" value="WH1"/>
    <property type="match status" value="1"/>
</dbReference>
<evidence type="ECO:0000256" key="2">
    <source>
        <dbReference type="ARBA" id="ARBA00022490"/>
    </source>
</evidence>
<feature type="region of interest" description="Disordered" evidence="8">
    <location>
        <begin position="12"/>
        <end position="78"/>
    </location>
</feature>
<sequence>MKVMSWMASFVSGSESTRSRPPTPDFPVVLPANLSGPNNLSTPQNGRQHVSAPSTPTETSSLSRQNSLPPAHGQGPTVITVNRQNTIPRTGQRPVIQNGIIRVRGRSSTPDRIPPGIPPAPVTPPPGYSPSNTMHTVPPSPRAVRRGIKVLPGSPGVGRRPPTPDDSVIQDLSWLEHHSVWTDRQDYKKEQPIFTTKAHVFQIDPDTKKNWIPASKSAVSVSYYYDTTRNTYRIISVDGSKAIVNSTITPGMTFTKTSQKFGQWSDPRANTVYGLGFSSEQDLQKFIEKFKEVKEMTRQAVSQTPPIPPSTNQNSASQVNGNEESQSPSSSKHANSSQPRQFLHHRSSSLSAMQQEVYLDGTTDTSKQDVNLKERRNSFNTPNSPNNSSNNAAESQLKYENDRLKLALAQSSTNAKKWEVELQTLKNNNARLTAALQESTTNVEEWKKQLAAYKEESAKMKKKIVELEKRQSGSEQVAALQTELQQLTERLERVQLDNQDKQDEINQLSLRLSELSARETQSSTLQNRCKKLEEENDHLRLKVEDLQRQLSERNMSHDQESSELLRLEDQLGNKVTELYEIHEQIISLIRKESHS</sequence>
<feature type="domain" description="WH1" evidence="9">
    <location>
        <begin position="185"/>
        <end position="297"/>
    </location>
</feature>
<dbReference type="Gene3D" id="2.30.29.30">
    <property type="entry name" value="Pleckstrin-homology domain (PH domain)/Phosphotyrosine-binding domain (PTB)"/>
    <property type="match status" value="1"/>
</dbReference>
<evidence type="ECO:0000256" key="7">
    <source>
        <dbReference type="SAM" id="Coils"/>
    </source>
</evidence>
<feature type="region of interest" description="Disordered" evidence="8">
    <location>
        <begin position="361"/>
        <end position="393"/>
    </location>
</feature>
<dbReference type="Pfam" id="PF00568">
    <property type="entry name" value="WH1"/>
    <property type="match status" value="1"/>
</dbReference>
<accession>A0A8B8E283</accession>
<gene>
    <name evidence="12" type="primary">LOC111130918</name>
    <name evidence="11" type="synonym">LOC111130409</name>
</gene>
<dbReference type="RefSeq" id="XP_022333173.1">
    <property type="nucleotide sequence ID" value="XM_022477465.1"/>
</dbReference>
<dbReference type="InterPro" id="IPR044100">
    <property type="entry name" value="Homer_EVH1"/>
</dbReference>
<keyword evidence="2" id="KW-0963">Cytoplasm</keyword>
<evidence type="ECO:0000256" key="6">
    <source>
        <dbReference type="ARBA" id="ARBA00034105"/>
    </source>
</evidence>
<dbReference type="GeneID" id="111130918"/>
<dbReference type="AlphaFoldDB" id="A0A8B8E283"/>
<evidence type="ECO:0000313" key="10">
    <source>
        <dbReference type="Proteomes" id="UP000694844"/>
    </source>
</evidence>
<dbReference type="InterPro" id="IPR000697">
    <property type="entry name" value="WH1/EVH1_dom"/>
</dbReference>
<dbReference type="GO" id="GO:0014069">
    <property type="term" value="C:postsynaptic density"/>
    <property type="evidence" value="ECO:0007669"/>
    <property type="project" value="UniProtKB-SubCell"/>
</dbReference>
<comment type="similarity">
    <text evidence="5">Belongs to the Homer family.</text>
</comment>
<dbReference type="FunFam" id="2.30.29.30:FF:000014">
    <property type="entry name" value="Homer homolog 1 (Drosophila)"/>
    <property type="match status" value="1"/>
</dbReference>
<feature type="region of interest" description="Disordered" evidence="8">
    <location>
        <begin position="297"/>
        <end position="348"/>
    </location>
</feature>
<dbReference type="InterPro" id="IPR045027">
    <property type="entry name" value="Homer"/>
</dbReference>
<evidence type="ECO:0000256" key="5">
    <source>
        <dbReference type="ARBA" id="ARBA00023606"/>
    </source>
</evidence>
<dbReference type="CDD" id="cd01206">
    <property type="entry name" value="EVH1_Homer_Vesl"/>
    <property type="match status" value="1"/>
</dbReference>
<dbReference type="GO" id="GO:0007216">
    <property type="term" value="P:G protein-coupled glutamate receptor signaling pathway"/>
    <property type="evidence" value="ECO:0007669"/>
    <property type="project" value="InterPro"/>
</dbReference>
<feature type="compositionally biased region" description="Basic and acidic residues" evidence="8">
    <location>
        <begin position="366"/>
        <end position="377"/>
    </location>
</feature>
<name>A0A8B8E283_CRAVI</name>
<organism evidence="10 12">
    <name type="scientific">Crassostrea virginica</name>
    <name type="common">Eastern oyster</name>
    <dbReference type="NCBI Taxonomy" id="6565"/>
    <lineage>
        <taxon>Eukaryota</taxon>
        <taxon>Metazoa</taxon>
        <taxon>Spiralia</taxon>
        <taxon>Lophotrochozoa</taxon>
        <taxon>Mollusca</taxon>
        <taxon>Bivalvia</taxon>
        <taxon>Autobranchia</taxon>
        <taxon>Pteriomorphia</taxon>
        <taxon>Ostreida</taxon>
        <taxon>Ostreoidea</taxon>
        <taxon>Ostreidae</taxon>
        <taxon>Crassostrea</taxon>
    </lineage>
</organism>
<feature type="compositionally biased region" description="Polar residues" evidence="8">
    <location>
        <begin position="299"/>
        <end position="340"/>
    </location>
</feature>
<evidence type="ECO:0000256" key="3">
    <source>
        <dbReference type="ARBA" id="ARBA00023018"/>
    </source>
</evidence>
<dbReference type="OrthoDB" id="9983798at2759"/>
<evidence type="ECO:0000256" key="1">
    <source>
        <dbReference type="ARBA" id="ARBA00004496"/>
    </source>
</evidence>
<dbReference type="KEGG" id="cvn:111130918"/>
<keyword evidence="4 7" id="KW-0175">Coiled coil</keyword>
<evidence type="ECO:0000313" key="12">
    <source>
        <dbReference type="RefSeq" id="XP_022333903.1"/>
    </source>
</evidence>
<protein>
    <submittedName>
        <fullName evidence="11 12">Homer protein homolog 2-like isoform X1</fullName>
    </submittedName>
</protein>
<reference evidence="11 12" key="1">
    <citation type="submission" date="2025-04" db="UniProtKB">
        <authorList>
            <consortium name="RefSeq"/>
        </authorList>
    </citation>
    <scope>IDENTIFICATION</scope>
    <source>
        <tissue evidence="11 12">Whole sample</tissue>
    </source>
</reference>
<dbReference type="GO" id="GO:0005737">
    <property type="term" value="C:cytoplasm"/>
    <property type="evidence" value="ECO:0007669"/>
    <property type="project" value="UniProtKB-SubCell"/>
</dbReference>
<dbReference type="Proteomes" id="UP000694844">
    <property type="component" value="Chromosome 4"/>
</dbReference>
<evidence type="ECO:0000313" key="11">
    <source>
        <dbReference type="RefSeq" id="XP_022333173.1"/>
    </source>
</evidence>
<comment type="subcellular location">
    <subcellularLocation>
        <location evidence="1">Cytoplasm</location>
    </subcellularLocation>
    <subcellularLocation>
        <location evidence="6">Postsynaptic density</location>
    </subcellularLocation>
</comment>